<dbReference type="PANTHER" id="PTHR15108">
    <property type="entry name" value="N-ACYLGLUCOSAMINE-2-EPIMERASE"/>
    <property type="match status" value="1"/>
</dbReference>
<proteinExistence type="inferred from homology"/>
<dbReference type="RefSeq" id="WP_344099098.1">
    <property type="nucleotide sequence ID" value="NZ_BAAANL010000001.1"/>
</dbReference>
<gene>
    <name evidence="4" type="ORF">GCM10009751_04660</name>
</gene>
<evidence type="ECO:0000256" key="1">
    <source>
        <dbReference type="ARBA" id="ARBA00008558"/>
    </source>
</evidence>
<comment type="similarity">
    <text evidence="1">Belongs to the N-acylglucosamine 2-epimerase family.</text>
</comment>
<dbReference type="Proteomes" id="UP001501094">
    <property type="component" value="Unassembled WGS sequence"/>
</dbReference>
<feature type="region of interest" description="Disordered" evidence="3">
    <location>
        <begin position="213"/>
        <end position="237"/>
    </location>
</feature>
<comment type="caution">
    <text evidence="4">The sequence shown here is derived from an EMBL/GenBank/DDBJ whole genome shotgun (WGS) entry which is preliminary data.</text>
</comment>
<protein>
    <submittedName>
        <fullName evidence="4">AGE family epimerase/isomerase</fullName>
    </submittedName>
</protein>
<accession>A0ABN2N438</accession>
<evidence type="ECO:0000256" key="2">
    <source>
        <dbReference type="ARBA" id="ARBA00023235"/>
    </source>
</evidence>
<dbReference type="InterPro" id="IPR010819">
    <property type="entry name" value="AGE/CE"/>
</dbReference>
<dbReference type="SUPFAM" id="SSF48208">
    <property type="entry name" value="Six-hairpin glycosidases"/>
    <property type="match status" value="1"/>
</dbReference>
<dbReference type="EMBL" id="BAAANL010000001">
    <property type="protein sequence ID" value="GAA1851260.1"/>
    <property type="molecule type" value="Genomic_DNA"/>
</dbReference>
<dbReference type="Pfam" id="PF07221">
    <property type="entry name" value="GlcNAc_2-epim"/>
    <property type="match status" value="2"/>
</dbReference>
<dbReference type="InterPro" id="IPR012341">
    <property type="entry name" value="6hp_glycosidase-like_sf"/>
</dbReference>
<evidence type="ECO:0000256" key="3">
    <source>
        <dbReference type="SAM" id="MobiDB-lite"/>
    </source>
</evidence>
<evidence type="ECO:0000313" key="4">
    <source>
        <dbReference type="EMBL" id="GAA1851260.1"/>
    </source>
</evidence>
<name>A0ABN2N438_9MICO</name>
<dbReference type="Gene3D" id="1.50.10.10">
    <property type="match status" value="2"/>
</dbReference>
<evidence type="ECO:0000313" key="5">
    <source>
        <dbReference type="Proteomes" id="UP001501094"/>
    </source>
</evidence>
<dbReference type="InterPro" id="IPR008928">
    <property type="entry name" value="6-hairpin_glycosidase_sf"/>
</dbReference>
<organism evidence="4 5">
    <name type="scientific">Myceligenerans crystallogenes</name>
    <dbReference type="NCBI Taxonomy" id="316335"/>
    <lineage>
        <taxon>Bacteria</taxon>
        <taxon>Bacillati</taxon>
        <taxon>Actinomycetota</taxon>
        <taxon>Actinomycetes</taxon>
        <taxon>Micrococcales</taxon>
        <taxon>Promicromonosporaceae</taxon>
        <taxon>Myceligenerans</taxon>
    </lineage>
</organism>
<reference evidence="4 5" key="1">
    <citation type="journal article" date="2019" name="Int. J. Syst. Evol. Microbiol.">
        <title>The Global Catalogue of Microorganisms (GCM) 10K type strain sequencing project: providing services to taxonomists for standard genome sequencing and annotation.</title>
        <authorList>
            <consortium name="The Broad Institute Genomics Platform"/>
            <consortium name="The Broad Institute Genome Sequencing Center for Infectious Disease"/>
            <person name="Wu L."/>
            <person name="Ma J."/>
        </authorList>
    </citation>
    <scope>NUCLEOTIDE SEQUENCE [LARGE SCALE GENOMIC DNA]</scope>
    <source>
        <strain evidence="4 5">JCM 14326</strain>
    </source>
</reference>
<keyword evidence="5" id="KW-1185">Reference proteome</keyword>
<sequence>MTPWTDLPAHRAWLDDEARRLLTFGLRAGLPGGGAAYLDDDGRPDPAHGVQTWITCRTAHVYSLGALLGIPGCGPVADAALAGLTGPLRDAEHGGWFHAVGTDGTPDTAAGKSCYDHAFVMLAASSAALAGRPGGAELLAEATRVYLERFWDDDAGRPVDTWDVEFGTCDDYRGLNATMHSVEAMLAVADAADALTPEFPGATLADDEVQGATTSFPGIGRVPATETSWSTSKPRGDGAVWRERAARAVGFVARLAAEHDGRLPEHFGPDWTPELDLNRDRPGDQFKPYGATPGHGLEWSRLILQLEASTGEDPGLLATATALFDRAVADAWAADGAEGFVYTTGWDGAPVVRTRMHWVLAEAIGAAAALYTRTGEVRFAGWYARWWDYAERYLIDRERGSWRHELDPANAPSSAVWPGKPDLYHAFQITLLPRLPLAPSLAASLRRV</sequence>
<keyword evidence="2" id="KW-0413">Isomerase</keyword>